<evidence type="ECO:0000313" key="3">
    <source>
        <dbReference type="Proteomes" id="UP000011648"/>
    </source>
</evidence>
<dbReference type="AlphaFoldDB" id="L9ZS86"/>
<feature type="region of interest" description="Disordered" evidence="1">
    <location>
        <begin position="318"/>
        <end position="338"/>
    </location>
</feature>
<dbReference type="PATRIC" id="fig|1230458.4.peg.3231"/>
<proteinExistence type="predicted"/>
<sequence length="338" mass="35905">MNRRQQLAQLGGVGLAALAGCLDTFRSDDTTVVVADRTGQRALDRAIGRLNEVAIELGTQTDETLDRGAQESTATETAFEPTPHYKTIDTARSALDTAADELEADRQSDVELGREYADSLETLVSVTATVSDDELSAEIEEVGTIFEEADEETDDTETDLEQATTTIEDRTVLLDEARTTHETARTSIDGLDDPRFEALPTIDLDRLTDGLSTLGTVLDAQTALADSYGDLLDGYASLEAGREFIDDGAYQEAEAAFADAESAFTAGRKTVAESRDEAPAELAASFETAHCQSSHLQSAAAAFAEAAAAADNGNYLTAQEHQDEADESLAAAGDCGDE</sequence>
<name>L9ZS86_9EURY</name>
<dbReference type="Proteomes" id="UP000011648">
    <property type="component" value="Unassembled WGS sequence"/>
</dbReference>
<dbReference type="OrthoDB" id="170488at2157"/>
<organism evidence="2 3">
    <name type="scientific">Natrialba taiwanensis DSM 12281</name>
    <dbReference type="NCBI Taxonomy" id="1230458"/>
    <lineage>
        <taxon>Archaea</taxon>
        <taxon>Methanobacteriati</taxon>
        <taxon>Methanobacteriota</taxon>
        <taxon>Stenosarchaea group</taxon>
        <taxon>Halobacteria</taxon>
        <taxon>Halobacteriales</taxon>
        <taxon>Natrialbaceae</taxon>
        <taxon>Natrialba</taxon>
    </lineage>
</organism>
<gene>
    <name evidence="2" type="ORF">C484_15952</name>
</gene>
<reference evidence="2 3" key="1">
    <citation type="journal article" date="2014" name="PLoS Genet.">
        <title>Phylogenetically driven sequencing of extremely halophilic archaea reveals strategies for static and dynamic osmo-response.</title>
        <authorList>
            <person name="Becker E.A."/>
            <person name="Seitzer P.M."/>
            <person name="Tritt A."/>
            <person name="Larsen D."/>
            <person name="Krusor M."/>
            <person name="Yao A.I."/>
            <person name="Wu D."/>
            <person name="Madern D."/>
            <person name="Eisen J.A."/>
            <person name="Darling A.E."/>
            <person name="Facciotti M.T."/>
        </authorList>
    </citation>
    <scope>NUCLEOTIDE SEQUENCE [LARGE SCALE GENOMIC DNA]</scope>
    <source>
        <strain evidence="2 3">DSM 12281</strain>
    </source>
</reference>
<protein>
    <submittedName>
        <fullName evidence="2">Uncharacterized protein</fullName>
    </submittedName>
</protein>
<evidence type="ECO:0000313" key="2">
    <source>
        <dbReference type="EMBL" id="ELY88422.1"/>
    </source>
</evidence>
<evidence type="ECO:0000256" key="1">
    <source>
        <dbReference type="SAM" id="MobiDB-lite"/>
    </source>
</evidence>
<comment type="caution">
    <text evidence="2">The sequence shown here is derived from an EMBL/GenBank/DDBJ whole genome shotgun (WGS) entry which is preliminary data.</text>
</comment>
<dbReference type="RefSeq" id="WP_006826849.1">
    <property type="nucleotide sequence ID" value="NZ_AOIL01000051.1"/>
</dbReference>
<dbReference type="EMBL" id="AOIL01000051">
    <property type="protein sequence ID" value="ELY88422.1"/>
    <property type="molecule type" value="Genomic_DNA"/>
</dbReference>
<dbReference type="PROSITE" id="PS51257">
    <property type="entry name" value="PROKAR_LIPOPROTEIN"/>
    <property type="match status" value="1"/>
</dbReference>
<keyword evidence="3" id="KW-1185">Reference proteome</keyword>
<accession>L9ZS86</accession>